<dbReference type="SUPFAM" id="SSF54593">
    <property type="entry name" value="Glyoxalase/Bleomycin resistance protein/Dihydroxybiphenyl dioxygenase"/>
    <property type="match status" value="1"/>
</dbReference>
<organism evidence="1 2">
    <name type="scientific">Chitinophaga tropicalis</name>
    <dbReference type="NCBI Taxonomy" id="2683588"/>
    <lineage>
        <taxon>Bacteria</taxon>
        <taxon>Pseudomonadati</taxon>
        <taxon>Bacteroidota</taxon>
        <taxon>Chitinophagia</taxon>
        <taxon>Chitinophagales</taxon>
        <taxon>Chitinophagaceae</taxon>
        <taxon>Chitinophaga</taxon>
    </lineage>
</organism>
<sequence>MALTKLIPKIFYADIAVGLKFFTEGLGFEQTYNDESLYIVERDEILLLLVIDEELGKADRPEIRIETDDIQAIYQEIKTNHPELLHPNLNYIKNQPWGLREFAVLDPTTVCVIFQQTID</sequence>
<proteinExistence type="predicted"/>
<evidence type="ECO:0000313" key="2">
    <source>
        <dbReference type="Proteomes" id="UP000461730"/>
    </source>
</evidence>
<comment type="caution">
    <text evidence="1">The sequence shown here is derived from an EMBL/GenBank/DDBJ whole genome shotgun (WGS) entry which is preliminary data.</text>
</comment>
<name>A0A7K1U840_9BACT</name>
<dbReference type="InterPro" id="IPR029068">
    <property type="entry name" value="Glyas_Bleomycin-R_OHBP_Dase"/>
</dbReference>
<evidence type="ECO:0008006" key="3">
    <source>
        <dbReference type="Google" id="ProtNLM"/>
    </source>
</evidence>
<dbReference type="Proteomes" id="UP000461730">
    <property type="component" value="Unassembled WGS sequence"/>
</dbReference>
<keyword evidence="2" id="KW-1185">Reference proteome</keyword>
<accession>A0A7K1U840</accession>
<dbReference type="EMBL" id="WRXN01000009">
    <property type="protein sequence ID" value="MVT10522.1"/>
    <property type="molecule type" value="Genomic_DNA"/>
</dbReference>
<dbReference type="AlphaFoldDB" id="A0A7K1U840"/>
<reference evidence="1 2" key="1">
    <citation type="submission" date="2019-12" db="EMBL/GenBank/DDBJ databases">
        <title>Chitinophaga sp. strain ysch24 (GDMCC 1.1355), whole genome shotgun sequence.</title>
        <authorList>
            <person name="Zhang X."/>
        </authorList>
    </citation>
    <scope>NUCLEOTIDE SEQUENCE [LARGE SCALE GENOMIC DNA]</scope>
    <source>
        <strain evidence="2">ysch24</strain>
    </source>
</reference>
<gene>
    <name evidence="1" type="ORF">GO493_19775</name>
</gene>
<protein>
    <recommendedName>
        <fullName evidence="3">VOC domain-containing protein</fullName>
    </recommendedName>
</protein>
<dbReference type="Gene3D" id="3.10.180.10">
    <property type="entry name" value="2,3-Dihydroxybiphenyl 1,2-Dioxygenase, domain 1"/>
    <property type="match status" value="1"/>
</dbReference>
<evidence type="ECO:0000313" key="1">
    <source>
        <dbReference type="EMBL" id="MVT10522.1"/>
    </source>
</evidence>